<sequence length="90" mass="9308">MPRGAQLTMACSGSWCRTTYKGQSGYGAKAYIKALTPTSSILSPALPPQKAPVVYANCSAARAAGAAPIMLGKPGYASKLDRDRNGIACE</sequence>
<evidence type="ECO:0000313" key="2">
    <source>
        <dbReference type="EMBL" id="MFC4637905.1"/>
    </source>
</evidence>
<keyword evidence="3" id="KW-1185">Reference proteome</keyword>
<organism evidence="2 3">
    <name type="scientific">Deinococcus hohokamensis</name>
    <dbReference type="NCBI Taxonomy" id="309883"/>
    <lineage>
        <taxon>Bacteria</taxon>
        <taxon>Thermotogati</taxon>
        <taxon>Deinococcota</taxon>
        <taxon>Deinococci</taxon>
        <taxon>Deinococcales</taxon>
        <taxon>Deinococcaceae</taxon>
        <taxon>Deinococcus</taxon>
    </lineage>
</organism>
<accession>A0ABV9I6P6</accession>
<dbReference type="InterPro" id="IPR008613">
    <property type="entry name" value="Excalibur_Ca-bd_domain"/>
</dbReference>
<name>A0ABV9I6P6_9DEIO</name>
<reference evidence="3" key="1">
    <citation type="journal article" date="2019" name="Int. J. Syst. Evol. Microbiol.">
        <title>The Global Catalogue of Microorganisms (GCM) 10K type strain sequencing project: providing services to taxonomists for standard genome sequencing and annotation.</title>
        <authorList>
            <consortium name="The Broad Institute Genomics Platform"/>
            <consortium name="The Broad Institute Genome Sequencing Center for Infectious Disease"/>
            <person name="Wu L."/>
            <person name="Ma J."/>
        </authorList>
    </citation>
    <scope>NUCLEOTIDE SEQUENCE [LARGE SCALE GENOMIC DNA]</scope>
    <source>
        <strain evidence="3">CCUG 55995</strain>
    </source>
</reference>
<dbReference type="Proteomes" id="UP001595952">
    <property type="component" value="Unassembled WGS sequence"/>
</dbReference>
<dbReference type="RefSeq" id="WP_380060981.1">
    <property type="nucleotide sequence ID" value="NZ_JBHSEI010000002.1"/>
</dbReference>
<protein>
    <submittedName>
        <fullName evidence="2">Excalibur calcium-binding domain-containing protein</fullName>
    </submittedName>
</protein>
<dbReference type="EMBL" id="JBHSEI010000002">
    <property type="protein sequence ID" value="MFC4637905.1"/>
    <property type="molecule type" value="Genomic_DNA"/>
</dbReference>
<dbReference type="SMART" id="SM00894">
    <property type="entry name" value="Excalibur"/>
    <property type="match status" value="1"/>
</dbReference>
<proteinExistence type="predicted"/>
<evidence type="ECO:0000259" key="1">
    <source>
        <dbReference type="SMART" id="SM00894"/>
    </source>
</evidence>
<gene>
    <name evidence="2" type="ORF">ACFO0D_06080</name>
</gene>
<feature type="domain" description="Excalibur calcium-binding" evidence="1">
    <location>
        <begin position="54"/>
        <end position="90"/>
    </location>
</feature>
<comment type="caution">
    <text evidence="2">The sequence shown here is derived from an EMBL/GenBank/DDBJ whole genome shotgun (WGS) entry which is preliminary data.</text>
</comment>
<dbReference type="Pfam" id="PF05901">
    <property type="entry name" value="Excalibur"/>
    <property type="match status" value="1"/>
</dbReference>
<evidence type="ECO:0000313" key="3">
    <source>
        <dbReference type="Proteomes" id="UP001595952"/>
    </source>
</evidence>